<organism evidence="9 10">
    <name type="scientific">Burkholderia oklahomensis</name>
    <dbReference type="NCBI Taxonomy" id="342113"/>
    <lineage>
        <taxon>Bacteria</taxon>
        <taxon>Pseudomonadati</taxon>
        <taxon>Pseudomonadota</taxon>
        <taxon>Betaproteobacteria</taxon>
        <taxon>Burkholderiales</taxon>
        <taxon>Burkholderiaceae</taxon>
        <taxon>Burkholderia</taxon>
        <taxon>pseudomallei group</taxon>
    </lineage>
</organism>
<dbReference type="PANTHER" id="PTHR34982:SF4">
    <property type="entry name" value="TYPE 3 SECRETION SYSTEM STATOR PROTEIN"/>
    <property type="match status" value="1"/>
</dbReference>
<dbReference type="Proteomes" id="UP000029424">
    <property type="component" value="Chromosome 2"/>
</dbReference>
<evidence type="ECO:0000259" key="8">
    <source>
        <dbReference type="Pfam" id="PF02108"/>
    </source>
</evidence>
<sequence>MAEIRRRAPSGGARLGFADDVVPQEWFGELVSIDAAYMALDKDRDAVLAAAHREADSVVAEAAARAEEMIAAARSEREAAVERGYRDGYDRAFANWMDHLADVSDAQTRLQLRMRERLADIIASAVEQIVCTESREALFERALASVERIVDGTTYLRVAVHMDDLDRAKATFGTLAERWRELGRPIPLTVVADKRLTPGSCVCESDFGAVDASLDTQLRAMRGAVARALRRSIEKTRMSDAEATRAGEPADVMPDQDAAREDAARGRQKAERSVTEADASGGAAA</sequence>
<evidence type="ECO:0000256" key="5">
    <source>
        <dbReference type="ARBA" id="ARBA00024335"/>
    </source>
</evidence>
<protein>
    <recommendedName>
        <fullName evidence="6">Type 3 secretion system stator protein</fullName>
    </recommendedName>
</protein>
<feature type="domain" description="Flagellar assembly protein FliH/Type III secretion system HrpE" evidence="8">
    <location>
        <begin position="100"/>
        <end position="219"/>
    </location>
</feature>
<keyword evidence="3" id="KW-0963">Cytoplasm</keyword>
<reference evidence="9 10" key="1">
    <citation type="submission" date="2014-06" db="EMBL/GenBank/DDBJ databases">
        <authorList>
            <person name="Bishop-Lilly K.A."/>
            <person name="Broomall S.M."/>
            <person name="Chain P.S."/>
            <person name="Chertkov O."/>
            <person name="Coyne S.R."/>
            <person name="Daligault H.E."/>
            <person name="Davenport K.W."/>
            <person name="Erkkila T."/>
            <person name="Frey K.G."/>
            <person name="Gibbons H.S."/>
            <person name="Gu W."/>
            <person name="Jaissle J."/>
            <person name="Johnson S.L."/>
            <person name="Koroleva G.I."/>
            <person name="Ladner J.T."/>
            <person name="Lo C.-C."/>
            <person name="Minogue T.D."/>
            <person name="Munk C."/>
            <person name="Palacios G.F."/>
            <person name="Redden C.L."/>
            <person name="Rosenzweig C.N."/>
            <person name="Scholz M.B."/>
            <person name="Teshima H."/>
            <person name="Xu Y."/>
        </authorList>
    </citation>
    <scope>NUCLEOTIDE SEQUENCE [LARGE SCALE GENOMIC DNA]</scope>
    <source>
        <strain evidence="9 10">EO147</strain>
    </source>
</reference>
<feature type="compositionally biased region" description="Basic and acidic residues" evidence="7">
    <location>
        <begin position="236"/>
        <end position="245"/>
    </location>
</feature>
<evidence type="ECO:0000313" key="9">
    <source>
        <dbReference type="EMBL" id="AIO69394.1"/>
    </source>
</evidence>
<evidence type="ECO:0000256" key="2">
    <source>
        <dbReference type="ARBA" id="ARBA00022448"/>
    </source>
</evidence>
<accession>A0AAI8FQP1</accession>
<dbReference type="Pfam" id="PF02108">
    <property type="entry name" value="FliH"/>
    <property type="match status" value="1"/>
</dbReference>
<keyword evidence="2" id="KW-0813">Transport</keyword>
<dbReference type="PANTHER" id="PTHR34982">
    <property type="entry name" value="YOP PROTEINS TRANSLOCATION PROTEIN L"/>
    <property type="match status" value="1"/>
</dbReference>
<feature type="region of interest" description="Disordered" evidence="7">
    <location>
        <begin position="236"/>
        <end position="285"/>
    </location>
</feature>
<dbReference type="NCBIfam" id="TIGR02499">
    <property type="entry name" value="HrpE_YscL_not"/>
    <property type="match status" value="1"/>
</dbReference>
<dbReference type="NCBIfam" id="NF006574">
    <property type="entry name" value="PRK09098.1"/>
    <property type="match status" value="1"/>
</dbReference>
<dbReference type="EMBL" id="CP008727">
    <property type="protein sequence ID" value="AIO69394.1"/>
    <property type="molecule type" value="Genomic_DNA"/>
</dbReference>
<gene>
    <name evidence="9" type="ORF">DM82_4952</name>
</gene>
<comment type="similarity">
    <text evidence="5">Belongs to the SctL stator family.</text>
</comment>
<dbReference type="InterPro" id="IPR051472">
    <property type="entry name" value="T3SS_Stator/FliH"/>
</dbReference>
<name>A0AAI8FQP1_9BURK</name>
<evidence type="ECO:0000256" key="4">
    <source>
        <dbReference type="ARBA" id="ARBA00022927"/>
    </source>
</evidence>
<evidence type="ECO:0000256" key="6">
    <source>
        <dbReference type="ARBA" id="ARBA00040494"/>
    </source>
</evidence>
<dbReference type="KEGG" id="bok:DM82_4952"/>
<dbReference type="GO" id="GO:0030254">
    <property type="term" value="P:protein secretion by the type III secretion system"/>
    <property type="evidence" value="ECO:0007669"/>
    <property type="project" value="InterPro"/>
</dbReference>
<evidence type="ECO:0000313" key="10">
    <source>
        <dbReference type="Proteomes" id="UP000029424"/>
    </source>
</evidence>
<evidence type="ECO:0000256" key="1">
    <source>
        <dbReference type="ARBA" id="ARBA00004496"/>
    </source>
</evidence>
<evidence type="ECO:0000256" key="3">
    <source>
        <dbReference type="ARBA" id="ARBA00022490"/>
    </source>
</evidence>
<feature type="compositionally biased region" description="Basic and acidic residues" evidence="7">
    <location>
        <begin position="257"/>
        <end position="275"/>
    </location>
</feature>
<evidence type="ECO:0000256" key="7">
    <source>
        <dbReference type="SAM" id="MobiDB-lite"/>
    </source>
</evidence>
<dbReference type="InterPro" id="IPR012842">
    <property type="entry name" value="T3SS_SctL/SctL2"/>
</dbReference>
<dbReference type="GO" id="GO:0005829">
    <property type="term" value="C:cytosol"/>
    <property type="evidence" value="ECO:0007669"/>
    <property type="project" value="TreeGrafter"/>
</dbReference>
<dbReference type="InterPro" id="IPR018035">
    <property type="entry name" value="Flagellar_FliH/T3SS_HrpE"/>
</dbReference>
<keyword evidence="4" id="KW-0653">Protein transport</keyword>
<proteinExistence type="inferred from homology"/>
<comment type="subcellular location">
    <subcellularLocation>
        <location evidence="1">Cytoplasm</location>
    </subcellularLocation>
</comment>
<keyword evidence="10" id="KW-1185">Reference proteome</keyword>
<dbReference type="AlphaFoldDB" id="A0AAI8FQP1"/>